<dbReference type="Proteomes" id="UP000176923">
    <property type="component" value="Unassembled WGS sequence"/>
</dbReference>
<protein>
    <submittedName>
        <fullName evidence="2">Uncharacterized protein</fullName>
    </submittedName>
</protein>
<keyword evidence="1" id="KW-1133">Transmembrane helix</keyword>
<evidence type="ECO:0000313" key="3">
    <source>
        <dbReference type="Proteomes" id="UP000176923"/>
    </source>
</evidence>
<keyword evidence="1" id="KW-0812">Transmembrane</keyword>
<sequence>MKVHKHTPDYLILLLVVLISLVFFIANISNPMRQYEIIISLSFLYIAWGIFHHARNHDLHLKVVVEYVVIAVIGILLLRGAIFH</sequence>
<feature type="transmembrane region" description="Helical" evidence="1">
    <location>
        <begin position="63"/>
        <end position="82"/>
    </location>
</feature>
<organism evidence="2 3">
    <name type="scientific">Candidatus Gottesmanbacteria bacterium RIFCSPHIGHO2_02_FULL_39_11</name>
    <dbReference type="NCBI Taxonomy" id="1798382"/>
    <lineage>
        <taxon>Bacteria</taxon>
        <taxon>Candidatus Gottesmaniibacteriota</taxon>
    </lineage>
</organism>
<reference evidence="2 3" key="1">
    <citation type="journal article" date="2016" name="Nat. Commun.">
        <title>Thousands of microbial genomes shed light on interconnected biogeochemical processes in an aquifer system.</title>
        <authorList>
            <person name="Anantharaman K."/>
            <person name="Brown C.T."/>
            <person name="Hug L.A."/>
            <person name="Sharon I."/>
            <person name="Castelle C.J."/>
            <person name="Probst A.J."/>
            <person name="Thomas B.C."/>
            <person name="Singh A."/>
            <person name="Wilkins M.J."/>
            <person name="Karaoz U."/>
            <person name="Brodie E.L."/>
            <person name="Williams K.H."/>
            <person name="Hubbard S.S."/>
            <person name="Banfield J.F."/>
        </authorList>
    </citation>
    <scope>NUCLEOTIDE SEQUENCE [LARGE SCALE GENOMIC DNA]</scope>
</reference>
<feature type="transmembrane region" description="Helical" evidence="1">
    <location>
        <begin position="12"/>
        <end position="29"/>
    </location>
</feature>
<name>A0A1F5ZK92_9BACT</name>
<dbReference type="AlphaFoldDB" id="A0A1F5ZK92"/>
<dbReference type="STRING" id="1798382.A3D77_07030"/>
<evidence type="ECO:0000256" key="1">
    <source>
        <dbReference type="SAM" id="Phobius"/>
    </source>
</evidence>
<feature type="transmembrane region" description="Helical" evidence="1">
    <location>
        <begin position="35"/>
        <end position="51"/>
    </location>
</feature>
<evidence type="ECO:0000313" key="2">
    <source>
        <dbReference type="EMBL" id="OGG12783.1"/>
    </source>
</evidence>
<gene>
    <name evidence="2" type="ORF">A3D77_07030</name>
</gene>
<accession>A0A1F5ZK92</accession>
<comment type="caution">
    <text evidence="2">The sequence shown here is derived from an EMBL/GenBank/DDBJ whole genome shotgun (WGS) entry which is preliminary data.</text>
</comment>
<dbReference type="EMBL" id="MFJL01000041">
    <property type="protein sequence ID" value="OGG12783.1"/>
    <property type="molecule type" value="Genomic_DNA"/>
</dbReference>
<keyword evidence="1" id="KW-0472">Membrane</keyword>
<proteinExistence type="predicted"/>